<dbReference type="InterPro" id="IPR027417">
    <property type="entry name" value="P-loop_NTPase"/>
</dbReference>
<dbReference type="Gene3D" id="3.40.50.300">
    <property type="entry name" value="P-loop containing nucleotide triphosphate hydrolases"/>
    <property type="match status" value="1"/>
</dbReference>
<reference evidence="1" key="1">
    <citation type="submission" date="2007-07" db="EMBL/GenBank/DDBJ databases">
        <title>PCAP assembly of the Caenorhabditis remanei genome.</title>
        <authorList>
            <consortium name="The Caenorhabditis remanei Sequencing Consortium"/>
            <person name="Wilson R.K."/>
        </authorList>
    </citation>
    <scope>NUCLEOTIDE SEQUENCE [LARGE SCALE GENOMIC DNA]</scope>
    <source>
        <strain evidence="1">PB4641</strain>
    </source>
</reference>
<evidence type="ECO:0000313" key="1">
    <source>
        <dbReference type="EMBL" id="EFO96027.1"/>
    </source>
</evidence>
<dbReference type="EMBL" id="DS268634">
    <property type="protein sequence ID" value="EFO96027.1"/>
    <property type="molecule type" value="Genomic_DNA"/>
</dbReference>
<dbReference type="PANTHER" id="PTHR47642">
    <property type="entry name" value="ATP-DEPENDENT DNA HELICASE"/>
    <property type="match status" value="1"/>
</dbReference>
<dbReference type="GeneID" id="9801142"/>
<proteinExistence type="predicted"/>
<evidence type="ECO:0008006" key="3">
    <source>
        <dbReference type="Google" id="ProtNLM"/>
    </source>
</evidence>
<dbReference type="RefSeq" id="XP_003092911.2">
    <property type="nucleotide sequence ID" value="XM_003092863.2"/>
</dbReference>
<organism evidence="2">
    <name type="scientific">Caenorhabditis remanei</name>
    <name type="common">Caenorhabditis vulgaris</name>
    <dbReference type="NCBI Taxonomy" id="31234"/>
    <lineage>
        <taxon>Eukaryota</taxon>
        <taxon>Metazoa</taxon>
        <taxon>Ecdysozoa</taxon>
        <taxon>Nematoda</taxon>
        <taxon>Chromadorea</taxon>
        <taxon>Rhabditida</taxon>
        <taxon>Rhabditina</taxon>
        <taxon>Rhabditomorpha</taxon>
        <taxon>Rhabditoidea</taxon>
        <taxon>Rhabditidae</taxon>
        <taxon>Peloderinae</taxon>
        <taxon>Caenorhabditis</taxon>
    </lineage>
</organism>
<dbReference type="STRING" id="31234.E3NFB1"/>
<protein>
    <recommendedName>
        <fullName evidence="3">ATP-dependent DNA helicase</fullName>
    </recommendedName>
</protein>
<dbReference type="InParanoid" id="E3NFB1"/>
<sequence length="220" mass="24937">MKQTPMNKRDRQRFVYGLLKNKLPKKKTIYSRATICDLLYFGGRYGFSQEKGREIWYLINTHNEKLGIKEPLLKVLEAAPTSNSDEINGSDPRVLNGTIGVVFAISPPSGPVASISVRVENGNEYKFRQIRTNGRGALYWPFRPSYATTFHKVQGMTLRHVLIDTHHSMMDGMFYVGSSRVRAAKGLHIVGPTPRNIKYNSKVLEQQELKIEADSIIPLV</sequence>
<accession>E3NFB1</accession>
<name>E3NFB1_CAERE</name>
<evidence type="ECO:0000313" key="2">
    <source>
        <dbReference type="Proteomes" id="UP000008281"/>
    </source>
</evidence>
<dbReference type="PANTHER" id="PTHR47642:SF6">
    <property type="entry name" value="ATP-DEPENDENT DNA HELICASE"/>
    <property type="match status" value="1"/>
</dbReference>
<dbReference type="CTD" id="9801142"/>
<dbReference type="HOGENOM" id="CLU_1257102_0_0_1"/>
<dbReference type="CDD" id="cd18809">
    <property type="entry name" value="SF1_C_RecD"/>
    <property type="match status" value="1"/>
</dbReference>
<dbReference type="SUPFAM" id="SSF52540">
    <property type="entry name" value="P-loop containing nucleoside triphosphate hydrolases"/>
    <property type="match status" value="1"/>
</dbReference>
<gene>
    <name evidence="1" type="ORF">CRE_15729</name>
</gene>
<dbReference type="Proteomes" id="UP000008281">
    <property type="component" value="Unassembled WGS sequence"/>
</dbReference>
<dbReference type="AlphaFoldDB" id="E3NFB1"/>
<dbReference type="InterPro" id="IPR051055">
    <property type="entry name" value="PIF1_helicase"/>
</dbReference>
<dbReference type="OrthoDB" id="6152543at2759"/>
<dbReference type="KEGG" id="crq:GCK72_009069"/>
<keyword evidence="2" id="KW-1185">Reference proteome</keyword>